<organism evidence="1 2">
    <name type="scientific">Apiotrichum porosum</name>
    <dbReference type="NCBI Taxonomy" id="105984"/>
    <lineage>
        <taxon>Eukaryota</taxon>
        <taxon>Fungi</taxon>
        <taxon>Dikarya</taxon>
        <taxon>Basidiomycota</taxon>
        <taxon>Agaricomycotina</taxon>
        <taxon>Tremellomycetes</taxon>
        <taxon>Trichosporonales</taxon>
        <taxon>Trichosporonaceae</taxon>
        <taxon>Apiotrichum</taxon>
    </lineage>
</organism>
<reference evidence="1 2" key="1">
    <citation type="submission" date="2018-11" db="EMBL/GenBank/DDBJ databases">
        <title>Genome sequence of Apiotrichum porosum DSM 27194.</title>
        <authorList>
            <person name="Aliyu H."/>
            <person name="Gorte O."/>
            <person name="Ochsenreither K."/>
        </authorList>
    </citation>
    <scope>NUCLEOTIDE SEQUENCE [LARGE SCALE GENOMIC DNA]</scope>
    <source>
        <strain evidence="1 2">DSM 27194</strain>
    </source>
</reference>
<name>A0A427XEM5_9TREE</name>
<dbReference type="RefSeq" id="XP_028472445.1">
    <property type="nucleotide sequence ID" value="XM_028619271.1"/>
</dbReference>
<dbReference type="GeneID" id="39588151"/>
<keyword evidence="2" id="KW-1185">Reference proteome</keyword>
<comment type="caution">
    <text evidence="1">The sequence shown here is derived from an EMBL/GenBank/DDBJ whole genome shotgun (WGS) entry which is preliminary data.</text>
</comment>
<proteinExistence type="predicted"/>
<evidence type="ECO:0000313" key="2">
    <source>
        <dbReference type="Proteomes" id="UP000279236"/>
    </source>
</evidence>
<accession>A0A427XEM5</accession>
<evidence type="ECO:0000313" key="1">
    <source>
        <dbReference type="EMBL" id="RSH77298.1"/>
    </source>
</evidence>
<dbReference type="AlphaFoldDB" id="A0A427XEM5"/>
<gene>
    <name evidence="1" type="ORF">EHS24_003608</name>
</gene>
<protein>
    <submittedName>
        <fullName evidence="1">Uncharacterized protein</fullName>
    </submittedName>
</protein>
<dbReference type="EMBL" id="RSCE01000017">
    <property type="protein sequence ID" value="RSH77298.1"/>
    <property type="molecule type" value="Genomic_DNA"/>
</dbReference>
<dbReference type="Proteomes" id="UP000279236">
    <property type="component" value="Unassembled WGS sequence"/>
</dbReference>
<sequence length="58" mass="6098">MSMINKFTDGSGALVSIGGQSPGGVGLTIKDYYVGGEKSTKAGEMNIDAAYWGHWTIE</sequence>